<evidence type="ECO:0000313" key="10">
    <source>
        <dbReference type="Proteomes" id="UP001140453"/>
    </source>
</evidence>
<feature type="domain" description="Rhodopsin" evidence="8">
    <location>
        <begin position="58"/>
        <end position="293"/>
    </location>
</feature>
<evidence type="ECO:0000256" key="2">
    <source>
        <dbReference type="ARBA" id="ARBA00022692"/>
    </source>
</evidence>
<accession>A0A9W8Z4L6</accession>
<gene>
    <name evidence="9" type="ORF">N0V93_001992</name>
</gene>
<dbReference type="OrthoDB" id="5417887at2759"/>
<feature type="transmembrane region" description="Helical" evidence="7">
    <location>
        <begin position="43"/>
        <end position="62"/>
    </location>
</feature>
<feature type="compositionally biased region" description="Polar residues" evidence="6">
    <location>
        <begin position="1"/>
        <end position="10"/>
    </location>
</feature>
<evidence type="ECO:0000256" key="3">
    <source>
        <dbReference type="ARBA" id="ARBA00022989"/>
    </source>
</evidence>
<evidence type="ECO:0000256" key="4">
    <source>
        <dbReference type="ARBA" id="ARBA00023136"/>
    </source>
</evidence>
<reference evidence="9" key="1">
    <citation type="submission" date="2022-10" db="EMBL/GenBank/DDBJ databases">
        <title>Tapping the CABI collections for fungal endophytes: first genome assemblies for Collariella, Neodidymelliopsis, Ascochyta clinopodiicola, Didymella pomorum, Didymosphaeria variabile, Neocosmospora piperis and Neocucurbitaria cava.</title>
        <authorList>
            <person name="Hill R."/>
        </authorList>
    </citation>
    <scope>NUCLEOTIDE SEQUENCE</scope>
    <source>
        <strain evidence="9">IMI 355082</strain>
    </source>
</reference>
<keyword evidence="10" id="KW-1185">Reference proteome</keyword>
<dbReference type="PANTHER" id="PTHR33048:SF42">
    <property type="entry name" value="INTEGRAL MEMBRANE PROTEIN"/>
    <property type="match status" value="1"/>
</dbReference>
<dbReference type="InterPro" id="IPR049326">
    <property type="entry name" value="Rhodopsin_dom_fungi"/>
</dbReference>
<proteinExistence type="inferred from homology"/>
<protein>
    <recommendedName>
        <fullName evidence="8">Rhodopsin domain-containing protein</fullName>
    </recommendedName>
</protein>
<feature type="transmembrane region" description="Helical" evidence="7">
    <location>
        <begin position="150"/>
        <end position="172"/>
    </location>
</feature>
<evidence type="ECO:0000256" key="6">
    <source>
        <dbReference type="SAM" id="MobiDB-lite"/>
    </source>
</evidence>
<feature type="transmembrane region" description="Helical" evidence="7">
    <location>
        <begin position="270"/>
        <end position="290"/>
    </location>
</feature>
<dbReference type="AlphaFoldDB" id="A0A9W8Z4L6"/>
<dbReference type="PANTHER" id="PTHR33048">
    <property type="entry name" value="PTH11-LIKE INTEGRAL MEMBRANE PROTEIN (AFU_ORTHOLOGUE AFUA_5G11245)"/>
    <property type="match status" value="1"/>
</dbReference>
<dbReference type="Pfam" id="PF20684">
    <property type="entry name" value="Fung_rhodopsin"/>
    <property type="match status" value="1"/>
</dbReference>
<comment type="subcellular location">
    <subcellularLocation>
        <location evidence="1">Membrane</location>
        <topology evidence="1">Multi-pass membrane protein</topology>
    </subcellularLocation>
</comment>
<feature type="transmembrane region" description="Helical" evidence="7">
    <location>
        <begin position="74"/>
        <end position="93"/>
    </location>
</feature>
<dbReference type="InterPro" id="IPR052337">
    <property type="entry name" value="SAT4-like"/>
</dbReference>
<comment type="similarity">
    <text evidence="5">Belongs to the SAT4 family.</text>
</comment>
<feature type="transmembrane region" description="Helical" evidence="7">
    <location>
        <begin position="230"/>
        <end position="250"/>
    </location>
</feature>
<keyword evidence="3 7" id="KW-1133">Transmembrane helix</keyword>
<name>A0A9W8Z4L6_9PEZI</name>
<feature type="region of interest" description="Disordered" evidence="6">
    <location>
        <begin position="1"/>
        <end position="23"/>
    </location>
</feature>
<evidence type="ECO:0000256" key="5">
    <source>
        <dbReference type="ARBA" id="ARBA00038359"/>
    </source>
</evidence>
<keyword evidence="4 7" id="KW-0472">Membrane</keyword>
<keyword evidence="2 7" id="KW-0812">Transmembrane</keyword>
<evidence type="ECO:0000256" key="1">
    <source>
        <dbReference type="ARBA" id="ARBA00004141"/>
    </source>
</evidence>
<organism evidence="9 10">
    <name type="scientific">Gnomoniopsis smithogilvyi</name>
    <dbReference type="NCBI Taxonomy" id="1191159"/>
    <lineage>
        <taxon>Eukaryota</taxon>
        <taxon>Fungi</taxon>
        <taxon>Dikarya</taxon>
        <taxon>Ascomycota</taxon>
        <taxon>Pezizomycotina</taxon>
        <taxon>Sordariomycetes</taxon>
        <taxon>Sordariomycetidae</taxon>
        <taxon>Diaporthales</taxon>
        <taxon>Gnomoniaceae</taxon>
        <taxon>Gnomoniopsis</taxon>
    </lineage>
</organism>
<evidence type="ECO:0000259" key="8">
    <source>
        <dbReference type="Pfam" id="PF20684"/>
    </source>
</evidence>
<evidence type="ECO:0000313" key="9">
    <source>
        <dbReference type="EMBL" id="KAJ4397756.1"/>
    </source>
</evidence>
<dbReference type="EMBL" id="JAPEVB010000001">
    <property type="protein sequence ID" value="KAJ4397756.1"/>
    <property type="molecule type" value="Genomic_DNA"/>
</dbReference>
<dbReference type="GO" id="GO:0016020">
    <property type="term" value="C:membrane"/>
    <property type="evidence" value="ECO:0007669"/>
    <property type="project" value="UniProtKB-SubCell"/>
</dbReference>
<comment type="caution">
    <text evidence="9">The sequence shown here is derived from an EMBL/GenBank/DDBJ whole genome shotgun (WGS) entry which is preliminary data.</text>
</comment>
<evidence type="ECO:0000256" key="7">
    <source>
        <dbReference type="SAM" id="Phobius"/>
    </source>
</evidence>
<dbReference type="Proteomes" id="UP001140453">
    <property type="component" value="Unassembled WGS sequence"/>
</dbReference>
<sequence>MNLSNTTSAPRPSRPESPGAPNSTMVVMMLQAEDKSIEPKLDVLDWAMTMLAGVVVGLRLYHKYRKRCRLWWDDYIAIVSWTLLLALTIVITYEISHGVGRHSSELSPATLRQFALSDEIGSTIAITVTSLAKTGFAVTLLKLVEGWPRLLVWVIIGVVNIVSGISGTLLWLQCTPLRKNFEPTPFGSCFPSSVQVGIQIVNTATSGTADIVLSILGLYVVHKQTMKQGYWVGALVCAVIGVFAGLTSYFKSAIMHIIAGPDFTFDAVSLVIWGDIEPSLIIIAASLPYLRDYVWKHPKPVRYRVEEFNFRPDGFTDADYEYARRQYISAGQKTFSSEQSEADRLKSLKYQAWI</sequence>